<evidence type="ECO:0000313" key="2">
    <source>
        <dbReference type="EMBL" id="GAU35273.1"/>
    </source>
</evidence>
<keyword evidence="3" id="KW-1185">Reference proteome</keyword>
<organism evidence="2 3">
    <name type="scientific">Trifolium subterraneum</name>
    <name type="common">Subterranean clover</name>
    <dbReference type="NCBI Taxonomy" id="3900"/>
    <lineage>
        <taxon>Eukaryota</taxon>
        <taxon>Viridiplantae</taxon>
        <taxon>Streptophyta</taxon>
        <taxon>Embryophyta</taxon>
        <taxon>Tracheophyta</taxon>
        <taxon>Spermatophyta</taxon>
        <taxon>Magnoliopsida</taxon>
        <taxon>eudicotyledons</taxon>
        <taxon>Gunneridae</taxon>
        <taxon>Pentapetalae</taxon>
        <taxon>rosids</taxon>
        <taxon>fabids</taxon>
        <taxon>Fabales</taxon>
        <taxon>Fabaceae</taxon>
        <taxon>Papilionoideae</taxon>
        <taxon>50 kb inversion clade</taxon>
        <taxon>NPAAA clade</taxon>
        <taxon>Hologalegina</taxon>
        <taxon>IRL clade</taxon>
        <taxon>Trifolieae</taxon>
        <taxon>Trifolium</taxon>
    </lineage>
</organism>
<feature type="coiled-coil region" evidence="1">
    <location>
        <begin position="99"/>
        <end position="193"/>
    </location>
</feature>
<dbReference type="AlphaFoldDB" id="A0A2Z6MZL1"/>
<sequence>MEVTLYNLKSEFGLKKLDEYLLTGSYISGYQASKDDLTVYAALPSVPSDELMNVTRWYKHIDTLLRLSGVSGEGFGVTVESSLVAEEPADTKTSEKVLVTKYTDKYEEASIDIQTLKAEVKTLQHEKSTLETRFVGIMLENSIEIQTLKAEVQTLQQHKSALKSRAVGTSTEIQTLKAEVETLRQDNSALESRAIGTSIEIQTLNAEVKAL</sequence>
<reference evidence="3" key="1">
    <citation type="journal article" date="2017" name="Front. Plant Sci.">
        <title>Climate Clever Clovers: New Paradigm to Reduce the Environmental Footprint of Ruminants by Breeding Low Methanogenic Forages Utilizing Haplotype Variation.</title>
        <authorList>
            <person name="Kaur P."/>
            <person name="Appels R."/>
            <person name="Bayer P.E."/>
            <person name="Keeble-Gagnere G."/>
            <person name="Wang J."/>
            <person name="Hirakawa H."/>
            <person name="Shirasawa K."/>
            <person name="Vercoe P."/>
            <person name="Stefanova K."/>
            <person name="Durmic Z."/>
            <person name="Nichols P."/>
            <person name="Revell C."/>
            <person name="Isobe S.N."/>
            <person name="Edwards D."/>
            <person name="Erskine W."/>
        </authorList>
    </citation>
    <scope>NUCLEOTIDE SEQUENCE [LARGE SCALE GENOMIC DNA]</scope>
    <source>
        <strain evidence="3">cv. Daliak</strain>
    </source>
</reference>
<proteinExistence type="predicted"/>
<dbReference type="Gene3D" id="1.10.287.1490">
    <property type="match status" value="1"/>
</dbReference>
<dbReference type="PANTHER" id="PTHR11595">
    <property type="entry name" value="EF-HAND AND COILED-COIL DOMAIN-CONTAINING FAMILY MEMBER"/>
    <property type="match status" value="1"/>
</dbReference>
<dbReference type="GO" id="GO:0005829">
    <property type="term" value="C:cytosol"/>
    <property type="evidence" value="ECO:0007669"/>
    <property type="project" value="TreeGrafter"/>
</dbReference>
<dbReference type="Gene3D" id="1.20.1050.130">
    <property type="match status" value="1"/>
</dbReference>
<dbReference type="SUPFAM" id="SSF47616">
    <property type="entry name" value="GST C-terminal domain-like"/>
    <property type="match status" value="1"/>
</dbReference>
<dbReference type="SUPFAM" id="SSF75704">
    <property type="entry name" value="Mitotic arrest deficient-like 1, Mad1"/>
    <property type="match status" value="1"/>
</dbReference>
<dbReference type="FunFam" id="1.20.1050.130:FF:000006">
    <property type="entry name" value="Elongation factor 1-delta 1"/>
    <property type="match status" value="1"/>
</dbReference>
<dbReference type="OrthoDB" id="331763at2759"/>
<evidence type="ECO:0000313" key="3">
    <source>
        <dbReference type="Proteomes" id="UP000242715"/>
    </source>
</evidence>
<dbReference type="GO" id="GO:0005853">
    <property type="term" value="C:eukaryotic translation elongation factor 1 complex"/>
    <property type="evidence" value="ECO:0007669"/>
    <property type="project" value="InterPro"/>
</dbReference>
<dbReference type="PANTHER" id="PTHR11595:SF21">
    <property type="entry name" value="ELONGATION FACTOR 1-BETA"/>
    <property type="match status" value="1"/>
</dbReference>
<dbReference type="InterPro" id="IPR036282">
    <property type="entry name" value="Glutathione-S-Trfase_C_sf"/>
</dbReference>
<accession>A0A2Z6MZL1</accession>
<evidence type="ECO:0008006" key="4">
    <source>
        <dbReference type="Google" id="ProtNLM"/>
    </source>
</evidence>
<gene>
    <name evidence="2" type="ORF">TSUD_274750</name>
</gene>
<dbReference type="Proteomes" id="UP000242715">
    <property type="component" value="Unassembled WGS sequence"/>
</dbReference>
<dbReference type="GO" id="GO:0005085">
    <property type="term" value="F:guanyl-nucleotide exchange factor activity"/>
    <property type="evidence" value="ECO:0007669"/>
    <property type="project" value="TreeGrafter"/>
</dbReference>
<protein>
    <recommendedName>
        <fullName evidence="4">Translation elongation factor EF1B beta/delta subunit guanine nucleotide exchange domain-containing protein</fullName>
    </recommendedName>
</protein>
<dbReference type="InterPro" id="IPR049720">
    <property type="entry name" value="EF1B_bsu/dsu"/>
</dbReference>
<evidence type="ECO:0000256" key="1">
    <source>
        <dbReference type="SAM" id="Coils"/>
    </source>
</evidence>
<keyword evidence="1" id="KW-0175">Coiled coil</keyword>
<dbReference type="GO" id="GO:0003746">
    <property type="term" value="F:translation elongation factor activity"/>
    <property type="evidence" value="ECO:0007669"/>
    <property type="project" value="InterPro"/>
</dbReference>
<dbReference type="EMBL" id="DF973583">
    <property type="protein sequence ID" value="GAU35273.1"/>
    <property type="molecule type" value="Genomic_DNA"/>
</dbReference>
<name>A0A2Z6MZL1_TRISU</name>